<organism evidence="1 2">
    <name type="scientific">Cyanidiococcus yangmingshanensis</name>
    <dbReference type="NCBI Taxonomy" id="2690220"/>
    <lineage>
        <taxon>Eukaryota</taxon>
        <taxon>Rhodophyta</taxon>
        <taxon>Bangiophyceae</taxon>
        <taxon>Cyanidiales</taxon>
        <taxon>Cyanidiaceae</taxon>
        <taxon>Cyanidiococcus</taxon>
    </lineage>
</organism>
<dbReference type="SUPFAM" id="SSF69572">
    <property type="entry name" value="Activating enzymes of the ubiquitin-like proteins"/>
    <property type="match status" value="1"/>
</dbReference>
<gene>
    <name evidence="1" type="primary">UBA2_1</name>
    <name evidence="1" type="ORF">F1559_000397</name>
</gene>
<dbReference type="AlphaFoldDB" id="A0A7J7IPZ7"/>
<protein>
    <submittedName>
        <fullName evidence="1">E1 ubiquitin-activating protein uba2</fullName>
    </submittedName>
</protein>
<evidence type="ECO:0000313" key="2">
    <source>
        <dbReference type="Proteomes" id="UP000530660"/>
    </source>
</evidence>
<accession>A0A7J7IPZ7</accession>
<dbReference type="Gene3D" id="3.40.50.720">
    <property type="entry name" value="NAD(P)-binding Rossmann-like Domain"/>
    <property type="match status" value="1"/>
</dbReference>
<dbReference type="Proteomes" id="UP000530660">
    <property type="component" value="Unassembled WGS sequence"/>
</dbReference>
<proteinExistence type="predicted"/>
<dbReference type="EMBL" id="VWRR01000001">
    <property type="protein sequence ID" value="KAF6005098.1"/>
    <property type="molecule type" value="Genomic_DNA"/>
</dbReference>
<keyword evidence="2" id="KW-1185">Reference proteome</keyword>
<dbReference type="GO" id="GO:0008641">
    <property type="term" value="F:ubiquitin-like modifier activating enzyme activity"/>
    <property type="evidence" value="ECO:0007669"/>
    <property type="project" value="InterPro"/>
</dbReference>
<name>A0A7J7IPZ7_9RHOD</name>
<comment type="caution">
    <text evidence="1">The sequence shown here is derived from an EMBL/GenBank/DDBJ whole genome shotgun (WGS) entry which is preliminary data.</text>
</comment>
<reference evidence="1 2" key="1">
    <citation type="journal article" date="2020" name="J. Phycol.">
        <title>Comparative genome analysis reveals Cyanidiococcus gen. nov., a new extremophilic red algal genus sister to Cyanidioschyzon (Cyanidioschyzonaceae, Rhodophyta).</title>
        <authorList>
            <person name="Liu S.-L."/>
            <person name="Chiang Y.-R."/>
            <person name="Yoon H.S."/>
            <person name="Fu H.-Y."/>
        </authorList>
    </citation>
    <scope>NUCLEOTIDE SEQUENCE [LARGE SCALE GENOMIC DNA]</scope>
    <source>
        <strain evidence="1 2">THAL066</strain>
    </source>
</reference>
<dbReference type="InterPro" id="IPR035985">
    <property type="entry name" value="Ubiquitin-activating_enz"/>
</dbReference>
<sequence length="329" mass="36772">MSNLRAFCYHVEPLQSLFEVKGIAGDIVHAIAATNATVAGLAIMELCKWHGLLDADRKIMDPILARTVLRCVFVLRTPTPSRHGSTLLLPEALARPSAHCETCSRGKVAIQATRPLEEVALGQFIEECLRGELSIPADAQLSISLLSWDPRYRPRIALLYEDPDLNADDAAVAARADDEDDDDEQHLWRANRERFLPALGVHAPAELRIEALQRVRETKLTDRRLVFDLFLLSDASASSKRERQWCLLDGSFLRNWETIPSQPANDAANDTDRVAAECPDEQITIIELDTGMSQNESLTYSDVDRPGSRKRYRGADERLAHDDVLLIDP</sequence>
<dbReference type="OrthoDB" id="1687122at2759"/>
<dbReference type="InterPro" id="IPR042063">
    <property type="entry name" value="Ubi_acti_E1_SCCH"/>
</dbReference>
<evidence type="ECO:0000313" key="1">
    <source>
        <dbReference type="EMBL" id="KAF6005098.1"/>
    </source>
</evidence>
<dbReference type="Gene3D" id="1.10.10.2660">
    <property type="entry name" value="Ubiquitin-activating enzyme E1, SCCH domain"/>
    <property type="match status" value="1"/>
</dbReference>